<name>A0A0G1K7S5_9BACT</name>
<dbReference type="EMBL" id="LCIH01000002">
    <property type="protein sequence ID" value="KKT52362.1"/>
    <property type="molecule type" value="Genomic_DNA"/>
</dbReference>
<comment type="caution">
    <text evidence="1">The sequence shown here is derived from an EMBL/GenBank/DDBJ whole genome shotgun (WGS) entry which is preliminary data.</text>
</comment>
<gene>
    <name evidence="1" type="ORF">UW44_C0002G0028</name>
</gene>
<proteinExistence type="predicted"/>
<protein>
    <submittedName>
        <fullName evidence="1">Uncharacterized protein</fullName>
    </submittedName>
</protein>
<dbReference type="AlphaFoldDB" id="A0A0G1K7S5"/>
<organism evidence="1 2">
    <name type="scientific">Candidatus Collierbacteria bacterium GW2011_GWB2_44_22</name>
    <dbReference type="NCBI Taxonomy" id="1618387"/>
    <lineage>
        <taxon>Bacteria</taxon>
        <taxon>Candidatus Collieribacteriota</taxon>
    </lineage>
</organism>
<evidence type="ECO:0000313" key="2">
    <source>
        <dbReference type="Proteomes" id="UP000034006"/>
    </source>
</evidence>
<evidence type="ECO:0000313" key="1">
    <source>
        <dbReference type="EMBL" id="KKT52362.1"/>
    </source>
</evidence>
<reference evidence="1 2" key="1">
    <citation type="journal article" date="2015" name="Nature">
        <title>rRNA introns, odd ribosomes, and small enigmatic genomes across a large radiation of phyla.</title>
        <authorList>
            <person name="Brown C.T."/>
            <person name="Hug L.A."/>
            <person name="Thomas B.C."/>
            <person name="Sharon I."/>
            <person name="Castelle C.J."/>
            <person name="Singh A."/>
            <person name="Wilkins M.J."/>
            <person name="Williams K.H."/>
            <person name="Banfield J.F."/>
        </authorList>
    </citation>
    <scope>NUCLEOTIDE SEQUENCE [LARGE SCALE GENOMIC DNA]</scope>
</reference>
<sequence>MLRGLLTVLAIVVLAAAAFFVSNKLSSQGQVAPNAPESNPMAASCDSTTFGKCGVAGGCSVGSKCTRMGAGEYACRSDVTCAKLKCGDPGTSGNCGSVGGCSVGSRCNRVGGPDDFECISDNACSGGGSSSSGGGSSSSGGGGGGGGTQGNCSNASAASCQGKSDGATCNGGVCNATGQKGNDGKLKCACDVGKRVRPTCAQYGMISNGKCEAGLRPITPSNCCVKK</sequence>
<dbReference type="Proteomes" id="UP000034006">
    <property type="component" value="Unassembled WGS sequence"/>
</dbReference>
<accession>A0A0G1K7S5</accession>
<dbReference type="STRING" id="1618387.UW44_C0002G0028"/>